<dbReference type="InterPro" id="IPR008269">
    <property type="entry name" value="Lon_proteolytic"/>
</dbReference>
<dbReference type="PANTHER" id="PTHR10046">
    <property type="entry name" value="ATP DEPENDENT LON PROTEASE FAMILY MEMBER"/>
    <property type="match status" value="1"/>
</dbReference>
<evidence type="ECO:0000259" key="3">
    <source>
        <dbReference type="PROSITE" id="PS51786"/>
    </source>
</evidence>
<dbReference type="Gene3D" id="3.30.230.10">
    <property type="match status" value="1"/>
</dbReference>
<dbReference type="RefSeq" id="WP_338249894.1">
    <property type="nucleotide sequence ID" value="NZ_AP028907.1"/>
</dbReference>
<evidence type="ECO:0000313" key="5">
    <source>
        <dbReference type="Proteomes" id="UP001341135"/>
    </source>
</evidence>
<keyword evidence="2" id="KW-1133">Transmembrane helix</keyword>
<keyword evidence="5" id="KW-1185">Reference proteome</keyword>
<dbReference type="Proteomes" id="UP001341135">
    <property type="component" value="Chromosome"/>
</dbReference>
<gene>
    <name evidence="4" type="ORF">PABY_20720</name>
</gene>
<reference evidence="4 5" key="1">
    <citation type="submission" date="2023-09" db="EMBL/GenBank/DDBJ databases">
        <title>Pyrofollis japonicus gen. nov. sp. nov., a novel member of the family Pyrodictiaceae isolated from the Iheya North hydrothermal field.</title>
        <authorList>
            <person name="Miyazaki U."/>
            <person name="Sanari M."/>
            <person name="Tame A."/>
            <person name="Kitajima M."/>
            <person name="Okamoto A."/>
            <person name="Sawayama S."/>
            <person name="Miyazaki J."/>
            <person name="Takai K."/>
            <person name="Nakagawa S."/>
        </authorList>
    </citation>
    <scope>NUCLEOTIDE SEQUENCE [LARGE SCALE GENOMIC DNA]</scope>
    <source>
        <strain evidence="4 5">AV2</strain>
    </source>
</reference>
<evidence type="ECO:0000256" key="1">
    <source>
        <dbReference type="ARBA" id="ARBA00004141"/>
    </source>
</evidence>
<feature type="domain" description="Lon proteolytic" evidence="3">
    <location>
        <begin position="118"/>
        <end position="224"/>
    </location>
</feature>
<feature type="transmembrane region" description="Helical" evidence="2">
    <location>
        <begin position="115"/>
        <end position="135"/>
    </location>
</feature>
<protein>
    <submittedName>
        <fullName evidence="4">PGF-CTERM sorting domain-containing protein</fullName>
    </submittedName>
</protein>
<accession>A0ABN6ZUF4</accession>
<dbReference type="SUPFAM" id="SSF54211">
    <property type="entry name" value="Ribosomal protein S5 domain 2-like"/>
    <property type="match status" value="1"/>
</dbReference>
<dbReference type="InterPro" id="IPR014721">
    <property type="entry name" value="Ribsml_uS5_D2-typ_fold_subgr"/>
</dbReference>
<dbReference type="InterPro" id="IPR020568">
    <property type="entry name" value="Ribosomal_Su5_D2-typ_SF"/>
</dbReference>
<dbReference type="PROSITE" id="PS51786">
    <property type="entry name" value="LON_PROTEOLYTIC"/>
    <property type="match status" value="1"/>
</dbReference>
<dbReference type="EMBL" id="AP028907">
    <property type="protein sequence ID" value="BES82505.1"/>
    <property type="molecule type" value="Genomic_DNA"/>
</dbReference>
<sequence>MRARGLAAIFLTSILILITLASSLGYASAPIYKWMNTVEVMVPGVVATPHGYTGAMSKLVVTVAWPGKGIVYFSADPLTELDTQAAARMAALVASILAGVNYYSYDYFIRLESNTALIGGPSASGAMTIAILAALRSTKISTDFSMTGMVDPDTTLGPVGGIPQKLEAAARAGAKIFVIPIGERYSVDLNTGEKVDVAALGKELGVKVVEAGTIAEAYEIATGDRLFAENDLPIVSYPSWLASALNESMNVYREAALSNMTCAEKALAKLPSSLASQLSSILEDAKHNIEVAENLKEAGKLYAAASRYFAAAIEATYVCSAANAYTKDDPLTALASTAKNYADEAATLLEHVNGTLNKVLAGKTNITDIGLQLYIASMTRLVDASSNLDTVYTMLEIAKKAASYQALQALDKALQAAVYAYYRAMTANQWLGLALQASGGTPIDFDLLFRGVEIYVYFAESAMSYLQALGVDVSDVGEKIAAAKAMIQQSADSADKVALLRALAYSVEGLAEINSKLHVAFNTGVTVLDASQKSLRVLLQRLSSLNITPVLPLLYSEYADTRVDINAKLSLYVQASSYALLLALIGNRQPSAPSTTTENIGTTAANETTTSTTAATHAREAVTVTTTVTTIHTLTTTITKTKEVGETTVRASEKNTTPLLGYLVVAGTALAIGIMLERLRRSPREELY</sequence>
<proteinExistence type="predicted"/>
<evidence type="ECO:0000313" key="4">
    <source>
        <dbReference type="EMBL" id="BES82505.1"/>
    </source>
</evidence>
<comment type="subcellular location">
    <subcellularLocation>
        <location evidence="1">Membrane</location>
        <topology evidence="1">Multi-pass membrane protein</topology>
    </subcellularLocation>
</comment>
<keyword evidence="2" id="KW-0472">Membrane</keyword>
<dbReference type="PRINTS" id="PR00830">
    <property type="entry name" value="ENDOLAPTASE"/>
</dbReference>
<dbReference type="Pfam" id="PF05362">
    <property type="entry name" value="Lon_C"/>
    <property type="match status" value="1"/>
</dbReference>
<dbReference type="GeneID" id="89290077"/>
<feature type="transmembrane region" description="Helical" evidence="2">
    <location>
        <begin position="85"/>
        <end position="103"/>
    </location>
</feature>
<keyword evidence="2" id="KW-0812">Transmembrane</keyword>
<name>A0ABN6ZUF4_9CREN</name>
<evidence type="ECO:0000256" key="2">
    <source>
        <dbReference type="SAM" id="Phobius"/>
    </source>
</evidence>
<organism evidence="4 5">
    <name type="scientific">Pyrodictium abyssi</name>
    <dbReference type="NCBI Taxonomy" id="54256"/>
    <lineage>
        <taxon>Archaea</taxon>
        <taxon>Thermoproteota</taxon>
        <taxon>Thermoprotei</taxon>
        <taxon>Desulfurococcales</taxon>
        <taxon>Pyrodictiaceae</taxon>
        <taxon>Pyrodictium</taxon>
    </lineage>
</organism>
<dbReference type="InterPro" id="IPR027065">
    <property type="entry name" value="Lon_Prtase"/>
</dbReference>